<dbReference type="Proteomes" id="UP000181897">
    <property type="component" value="Chromosome"/>
</dbReference>
<dbReference type="RefSeq" id="WP_071969952.1">
    <property type="nucleotide sequence ID" value="NZ_CP018076.1"/>
</dbReference>
<organism evidence="1 2">
    <name type="scientific">Sulfitobacter alexandrii</name>
    <dbReference type="NCBI Taxonomy" id="1917485"/>
    <lineage>
        <taxon>Bacteria</taxon>
        <taxon>Pseudomonadati</taxon>
        <taxon>Pseudomonadota</taxon>
        <taxon>Alphaproteobacteria</taxon>
        <taxon>Rhodobacterales</taxon>
        <taxon>Roseobacteraceae</taxon>
        <taxon>Sulfitobacter</taxon>
    </lineage>
</organism>
<proteinExistence type="predicted"/>
<dbReference type="STRING" id="1917485.BOO69_02345"/>
<keyword evidence="2" id="KW-1185">Reference proteome</keyword>
<evidence type="ECO:0000313" key="1">
    <source>
        <dbReference type="EMBL" id="APE42382.1"/>
    </source>
</evidence>
<accession>A0A1J0WDZ4</accession>
<gene>
    <name evidence="1" type="ORF">BOO69_02345</name>
</gene>
<protein>
    <submittedName>
        <fullName evidence="1">Uncharacterized protein</fullName>
    </submittedName>
</protein>
<reference evidence="1 2" key="1">
    <citation type="submission" date="2016-11" db="EMBL/GenBank/DDBJ databases">
        <title>Complete genome sequence of Sulfitobacter sp. AM1-D1, a toxic bacteria associated with marine dinoflagellate Alexandrium minutum in East China Sea.</title>
        <authorList>
            <person name="Yang Q."/>
            <person name="Zhang X."/>
            <person name="Tian X."/>
        </authorList>
    </citation>
    <scope>NUCLEOTIDE SEQUENCE [LARGE SCALE GENOMIC DNA]</scope>
    <source>
        <strain evidence="1 2">AM1-D1</strain>
    </source>
</reference>
<dbReference type="AlphaFoldDB" id="A0A1J0WDZ4"/>
<dbReference type="OrthoDB" id="7872244at2"/>
<name>A0A1J0WDZ4_9RHOB</name>
<sequence length="217" mass="22790">MADPQPVVGRFFEDTADGYFQLHDTLAQVLARHGFASAWIVLTHAPIMALPDVPRHAPVPLRLPRGAAGTLRHAALIAETRGDSARLRGRATWSWLDRRPAEAVFDPNWRLAEPAFLCGIGFQAGTLEVPGFGRLTAAGPTGAFAIGDPGIAAPDRGRSGRVRAWAMDGLEILNAAAHPGGVCYGETPGPDCSSPAILVDTADSDTAAAAARLAAER</sequence>
<dbReference type="KEGG" id="suam:BOO69_02345"/>
<dbReference type="EMBL" id="CP018076">
    <property type="protein sequence ID" value="APE42382.1"/>
    <property type="molecule type" value="Genomic_DNA"/>
</dbReference>
<evidence type="ECO:0000313" key="2">
    <source>
        <dbReference type="Proteomes" id="UP000181897"/>
    </source>
</evidence>